<proteinExistence type="predicted"/>
<organism evidence="1 2">
    <name type="scientific">Choristoneura fumiferana</name>
    <name type="common">Spruce budworm moth</name>
    <name type="synonym">Archips fumiferana</name>
    <dbReference type="NCBI Taxonomy" id="7141"/>
    <lineage>
        <taxon>Eukaryota</taxon>
        <taxon>Metazoa</taxon>
        <taxon>Ecdysozoa</taxon>
        <taxon>Arthropoda</taxon>
        <taxon>Hexapoda</taxon>
        <taxon>Insecta</taxon>
        <taxon>Pterygota</taxon>
        <taxon>Neoptera</taxon>
        <taxon>Endopterygota</taxon>
        <taxon>Lepidoptera</taxon>
        <taxon>Glossata</taxon>
        <taxon>Ditrysia</taxon>
        <taxon>Tortricoidea</taxon>
        <taxon>Tortricidae</taxon>
        <taxon>Tortricinae</taxon>
        <taxon>Choristoneura</taxon>
    </lineage>
</organism>
<dbReference type="Proteomes" id="UP001064048">
    <property type="component" value="Chromosome 4"/>
</dbReference>
<keyword evidence="2" id="KW-1185">Reference proteome</keyword>
<evidence type="ECO:0000313" key="2">
    <source>
        <dbReference type="Proteomes" id="UP001064048"/>
    </source>
</evidence>
<comment type="caution">
    <text evidence="1">The sequence shown here is derived from an EMBL/GenBank/DDBJ whole genome shotgun (WGS) entry which is preliminary data.</text>
</comment>
<reference evidence="1 2" key="1">
    <citation type="journal article" date="2022" name="Genome Biol. Evol.">
        <title>The Spruce Budworm Genome: Reconstructing the Evolutionary History of Antifreeze Proteins.</title>
        <authorList>
            <person name="Beliveau C."/>
            <person name="Gagne P."/>
            <person name="Picq S."/>
            <person name="Vernygora O."/>
            <person name="Keeling C.I."/>
            <person name="Pinkney K."/>
            <person name="Doucet D."/>
            <person name="Wen F."/>
            <person name="Johnston J.S."/>
            <person name="Maaroufi H."/>
            <person name="Boyle B."/>
            <person name="Laroche J."/>
            <person name="Dewar K."/>
            <person name="Juretic N."/>
            <person name="Blackburn G."/>
            <person name="Nisole A."/>
            <person name="Brunet B."/>
            <person name="Brandao M."/>
            <person name="Lumley L."/>
            <person name="Duan J."/>
            <person name="Quan G."/>
            <person name="Lucarotti C.J."/>
            <person name="Roe A.D."/>
            <person name="Sperling F.A.H."/>
            <person name="Levesque R.C."/>
            <person name="Cusson M."/>
        </authorList>
    </citation>
    <scope>NUCLEOTIDE SEQUENCE [LARGE SCALE GENOMIC DNA]</scope>
    <source>
        <strain evidence="1">Glfc:IPQL:Cfum</strain>
    </source>
</reference>
<sequence length="208" mass="22898">MGVGWSCRPQAWLVVQGSGRMETVGRDGREEDRKCVDCGVLTKKDWGGLTPRRVEYLPRPVELVIIQHTASPTCSTDSGCAELVRNIQNYFLDILDYSDIGPSFLIGGNGKVYEGAGWIHKGAHTIGYNGKSIGISFIGNFNNDDPTPQALAAAKALIKCGVTKGHLTRDYKLVGHRQLIAIEGPGRKLYQEIRTWPDWTDNLNGIKN</sequence>
<accession>A0ACC0JKB3</accession>
<evidence type="ECO:0000313" key="1">
    <source>
        <dbReference type="EMBL" id="KAI8424563.1"/>
    </source>
</evidence>
<gene>
    <name evidence="1" type="ORF">MSG28_003019</name>
</gene>
<protein>
    <submittedName>
        <fullName evidence="1">Uncharacterized protein</fullName>
    </submittedName>
</protein>
<name>A0ACC0JKB3_CHOFU</name>
<dbReference type="EMBL" id="CM046104">
    <property type="protein sequence ID" value="KAI8424563.1"/>
    <property type="molecule type" value="Genomic_DNA"/>
</dbReference>